<evidence type="ECO:0000313" key="2">
    <source>
        <dbReference type="Proteomes" id="UP000186817"/>
    </source>
</evidence>
<dbReference type="OrthoDB" id="415218at2759"/>
<name>A0A1Q9CL20_SYMMI</name>
<proteinExistence type="predicted"/>
<sequence>MKPFQGEKSRLSLTRLEYSVVRTGQLLENFLCAPRNAPKANVANHACEIDMLCYTTAQKAIQQSLSGNGNASAGSKGAPEDRLQRFYLTIIQPRCQQLSKDVPSGDESDAANTLVNNDDYQNCHKSVEMGELPTMGKREVGYGLEHGHVRVLLKGSAGCIRINGSLLAATMRQYAEVPPEFHLNAPKANVANHACEIDMTMRRSWVQLAVFARKKKKAEPQHGQQWQLDGRQHYGSQDFQHLLCWWSRGAACAKNLPADPMKAHGFTMSAMSFLGPSPAAEKESLIAASSSLDPHCAWTLYAEIQLCQLEFGIGPGTCVTEATQCPGKFARKARAEAASSNCSLGGPCSA</sequence>
<gene>
    <name evidence="1" type="ORF">AK812_SmicGene35611</name>
</gene>
<dbReference type="AlphaFoldDB" id="A0A1Q9CL20"/>
<comment type="caution">
    <text evidence="1">The sequence shown here is derived from an EMBL/GenBank/DDBJ whole genome shotgun (WGS) entry which is preliminary data.</text>
</comment>
<organism evidence="1 2">
    <name type="scientific">Symbiodinium microadriaticum</name>
    <name type="common">Dinoflagellate</name>
    <name type="synonym">Zooxanthella microadriatica</name>
    <dbReference type="NCBI Taxonomy" id="2951"/>
    <lineage>
        <taxon>Eukaryota</taxon>
        <taxon>Sar</taxon>
        <taxon>Alveolata</taxon>
        <taxon>Dinophyceae</taxon>
        <taxon>Suessiales</taxon>
        <taxon>Symbiodiniaceae</taxon>
        <taxon>Symbiodinium</taxon>
    </lineage>
</organism>
<reference evidence="1 2" key="1">
    <citation type="submission" date="2016-02" db="EMBL/GenBank/DDBJ databases">
        <title>Genome analysis of coral dinoflagellate symbionts highlights evolutionary adaptations to a symbiotic lifestyle.</title>
        <authorList>
            <person name="Aranda M."/>
            <person name="Li Y."/>
            <person name="Liew Y.J."/>
            <person name="Baumgarten S."/>
            <person name="Simakov O."/>
            <person name="Wilson M."/>
            <person name="Piel J."/>
            <person name="Ashoor H."/>
            <person name="Bougouffa S."/>
            <person name="Bajic V.B."/>
            <person name="Ryu T."/>
            <person name="Ravasi T."/>
            <person name="Bayer T."/>
            <person name="Micklem G."/>
            <person name="Kim H."/>
            <person name="Bhak J."/>
            <person name="Lajeunesse T.C."/>
            <person name="Voolstra C.R."/>
        </authorList>
    </citation>
    <scope>NUCLEOTIDE SEQUENCE [LARGE SCALE GENOMIC DNA]</scope>
    <source>
        <strain evidence="1 2">CCMP2467</strain>
    </source>
</reference>
<dbReference type="Proteomes" id="UP000186817">
    <property type="component" value="Unassembled WGS sequence"/>
</dbReference>
<accession>A0A1Q9CL20</accession>
<dbReference type="EMBL" id="LSRX01001104">
    <property type="protein sequence ID" value="OLP83605.1"/>
    <property type="molecule type" value="Genomic_DNA"/>
</dbReference>
<keyword evidence="2" id="KW-1185">Reference proteome</keyword>
<protein>
    <submittedName>
        <fullName evidence="1">Uncharacterized protein</fullName>
    </submittedName>
</protein>
<evidence type="ECO:0000313" key="1">
    <source>
        <dbReference type="EMBL" id="OLP83605.1"/>
    </source>
</evidence>